<dbReference type="PROSITE" id="PS50089">
    <property type="entry name" value="ZF_RING_2"/>
    <property type="match status" value="1"/>
</dbReference>
<dbReference type="InterPro" id="IPR027417">
    <property type="entry name" value="P-loop_NTPase"/>
</dbReference>
<keyword evidence="3" id="KW-0479">Metal-binding</keyword>
<dbReference type="Gene3D" id="3.30.70.2330">
    <property type="match status" value="1"/>
</dbReference>
<keyword evidence="10" id="KW-0539">Nucleus</keyword>
<feature type="domain" description="RING-type" evidence="13">
    <location>
        <begin position="689"/>
        <end position="728"/>
    </location>
</feature>
<dbReference type="InterPro" id="IPR000330">
    <property type="entry name" value="SNF2_N"/>
</dbReference>
<sequence length="934" mass="102443">MRPSASLSASSQASPSPSGSAAYASSGISAYTPPSTAAYTPPSSAASSVRPSQPATQAARSSQPARSSQSAGTSYQPYSSATYSSTPSQSSVPNASQRLAWQGQTQDDRDMEVIDLTQDDDGPARELYGTLDGKIVGVRYYNGLATPGEHVILKREPGNPYDSNAIRVDNVFGHQIGHIPKTVASKLAPYLDNGEIDIEGLLTGEKAFYDCPIRISIFGTPIALARTNLEERLKKDKLVTATQLKQTRQQNDLQRQAMGLKSGRSAAGLPKETPQVSLEELALASQAVNLRSGADVVKSLAMDEDQLAKLPMADQPSTLKATLLPYQLQGLEWLRAKENPQLPAQGSSESVQLWKRNSRGQYLNIATNFTIATPPTLLSGGILADDMGLGKTLQVISLIMTGGEGSTLIVAPVGVMSNWEQQIQRHVLPEHAPKVLIYHGAGRQTASKSLASYDVVITSYGTMTSETGGGALSEVDWRRVVLDEGHTIRNAKTRAAVSACALKAQSRWVLTGTPIVNNIKDLHSLLKFLHITGGIEQSEVFNAAIARPLAAGEPMGEALLQALMTDLCLRRKKDMKFVDLKLPAKTEYIHRITFWPDEQKKYDALLSEAQGALEEFQSRSKNGQKGRFQSVLERLLRLRQICNHWTLCKERVTDLLKLLEDQDVVPLNDKNRALLQQALQLYIESQEECPVCMDVITTNPVITHCKHVFCRACIVKVIDTQHKCPMCRAELSEDKLLEPAPETSGDEGDEAGRDLDRETKSSKTEALLKIIQATLKKDGSKVIIFSQWTSFLSVIQKQLDEAGYTYTRVDGSMNTNQRDAAIRALDYDPNTRIMLASLGVCSVGLNLVSADTVVLADSWWAPAIEDQAVDRVHRLGQTRPTTVWRLVMENTVEERVLDIQGKKRELVTRAFQEKQGKKKKTKETRMADIVKLLG</sequence>
<dbReference type="GO" id="GO:0005524">
    <property type="term" value="F:ATP binding"/>
    <property type="evidence" value="ECO:0007669"/>
    <property type="project" value="UniProtKB-KW"/>
</dbReference>
<dbReference type="GO" id="GO:0008270">
    <property type="term" value="F:zinc ion binding"/>
    <property type="evidence" value="ECO:0007669"/>
    <property type="project" value="UniProtKB-KW"/>
</dbReference>
<dbReference type="InterPro" id="IPR050628">
    <property type="entry name" value="SNF2_RAD54_helicase_TF"/>
</dbReference>
<feature type="compositionally biased region" description="Low complexity" evidence="12">
    <location>
        <begin position="1"/>
        <end position="96"/>
    </location>
</feature>
<evidence type="ECO:0000256" key="11">
    <source>
        <dbReference type="PROSITE-ProRule" id="PRU00175"/>
    </source>
</evidence>
<feature type="domain" description="Helicase C-terminal" evidence="15">
    <location>
        <begin position="769"/>
        <end position="927"/>
    </location>
</feature>
<name>A0AA40CJU7_9PEZI</name>
<dbReference type="InterPro" id="IPR013083">
    <property type="entry name" value="Znf_RING/FYVE/PHD"/>
</dbReference>
<proteinExistence type="inferred from homology"/>
<dbReference type="Pfam" id="PF00176">
    <property type="entry name" value="SNF2-rel_dom"/>
    <property type="match status" value="1"/>
</dbReference>
<evidence type="ECO:0000259" key="15">
    <source>
        <dbReference type="PROSITE" id="PS51194"/>
    </source>
</evidence>
<dbReference type="Gene3D" id="3.30.40.10">
    <property type="entry name" value="Zinc/RING finger domain, C3HC4 (zinc finger)"/>
    <property type="match status" value="1"/>
</dbReference>
<evidence type="ECO:0000256" key="1">
    <source>
        <dbReference type="ARBA" id="ARBA00004123"/>
    </source>
</evidence>
<dbReference type="InterPro" id="IPR038718">
    <property type="entry name" value="SNF2-like_sf"/>
</dbReference>
<dbReference type="CDD" id="cd18793">
    <property type="entry name" value="SF2_C_SNF"/>
    <property type="match status" value="1"/>
</dbReference>
<dbReference type="Pfam" id="PF13923">
    <property type="entry name" value="zf-C3HC4_2"/>
    <property type="match status" value="1"/>
</dbReference>
<dbReference type="PROSITE" id="PS00518">
    <property type="entry name" value="ZF_RING_1"/>
    <property type="match status" value="1"/>
</dbReference>
<feature type="domain" description="Helicase ATP-binding" evidence="14">
    <location>
        <begin position="372"/>
        <end position="532"/>
    </location>
</feature>
<gene>
    <name evidence="16" type="ORF">B0T16DRAFT_335443</name>
</gene>
<dbReference type="SUPFAM" id="SSF57850">
    <property type="entry name" value="RING/U-box"/>
    <property type="match status" value="1"/>
</dbReference>
<dbReference type="InterPro" id="IPR014905">
    <property type="entry name" value="HIRAN"/>
</dbReference>
<keyword evidence="17" id="KW-1185">Reference proteome</keyword>
<organism evidence="16 17">
    <name type="scientific">Cercophora newfieldiana</name>
    <dbReference type="NCBI Taxonomy" id="92897"/>
    <lineage>
        <taxon>Eukaryota</taxon>
        <taxon>Fungi</taxon>
        <taxon>Dikarya</taxon>
        <taxon>Ascomycota</taxon>
        <taxon>Pezizomycotina</taxon>
        <taxon>Sordariomycetes</taxon>
        <taxon>Sordariomycetidae</taxon>
        <taxon>Sordariales</taxon>
        <taxon>Lasiosphaeriaceae</taxon>
        <taxon>Cercophora</taxon>
    </lineage>
</organism>
<dbReference type="SMART" id="SM00184">
    <property type="entry name" value="RING"/>
    <property type="match status" value="1"/>
</dbReference>
<evidence type="ECO:0000256" key="6">
    <source>
        <dbReference type="ARBA" id="ARBA00022801"/>
    </source>
</evidence>
<dbReference type="Pfam" id="PF00271">
    <property type="entry name" value="Helicase_C"/>
    <property type="match status" value="1"/>
</dbReference>
<protein>
    <submittedName>
        <fullName evidence="16">Helicase-like protein</fullName>
    </submittedName>
</protein>
<dbReference type="EMBL" id="JAULSV010000006">
    <property type="protein sequence ID" value="KAK0641571.1"/>
    <property type="molecule type" value="Genomic_DNA"/>
</dbReference>
<accession>A0AA40CJU7</accession>
<evidence type="ECO:0000256" key="3">
    <source>
        <dbReference type="ARBA" id="ARBA00022723"/>
    </source>
</evidence>
<dbReference type="GO" id="GO:0016818">
    <property type="term" value="F:hydrolase activity, acting on acid anhydrides, in phosphorus-containing anhydrides"/>
    <property type="evidence" value="ECO:0007669"/>
    <property type="project" value="InterPro"/>
</dbReference>
<comment type="caution">
    <text evidence="16">The sequence shown here is derived from an EMBL/GenBank/DDBJ whole genome shotgun (WGS) entry which is preliminary data.</text>
</comment>
<dbReference type="InterPro" id="IPR014001">
    <property type="entry name" value="Helicase_ATP-bd"/>
</dbReference>
<evidence type="ECO:0000313" key="17">
    <source>
        <dbReference type="Proteomes" id="UP001174936"/>
    </source>
</evidence>
<dbReference type="GO" id="GO:0005634">
    <property type="term" value="C:nucleus"/>
    <property type="evidence" value="ECO:0007669"/>
    <property type="project" value="UniProtKB-SubCell"/>
</dbReference>
<evidence type="ECO:0000256" key="2">
    <source>
        <dbReference type="ARBA" id="ARBA00007025"/>
    </source>
</evidence>
<dbReference type="PROSITE" id="PS51192">
    <property type="entry name" value="HELICASE_ATP_BIND_1"/>
    <property type="match status" value="1"/>
</dbReference>
<dbReference type="InterPro" id="IPR001841">
    <property type="entry name" value="Znf_RING"/>
</dbReference>
<comment type="subcellular location">
    <subcellularLocation>
        <location evidence="1">Nucleus</location>
    </subcellularLocation>
</comment>
<evidence type="ECO:0000313" key="16">
    <source>
        <dbReference type="EMBL" id="KAK0641571.1"/>
    </source>
</evidence>
<evidence type="ECO:0000259" key="13">
    <source>
        <dbReference type="PROSITE" id="PS50089"/>
    </source>
</evidence>
<comment type="similarity">
    <text evidence="2">Belongs to the SNF2/RAD54 helicase family.</text>
</comment>
<evidence type="ECO:0000256" key="10">
    <source>
        <dbReference type="ARBA" id="ARBA00023242"/>
    </source>
</evidence>
<evidence type="ECO:0000256" key="9">
    <source>
        <dbReference type="ARBA" id="ARBA00022840"/>
    </source>
</evidence>
<dbReference type="SMART" id="SM00910">
    <property type="entry name" value="HIRAN"/>
    <property type="match status" value="1"/>
</dbReference>
<keyword evidence="6" id="KW-0378">Hydrolase</keyword>
<dbReference type="AlphaFoldDB" id="A0AA40CJU7"/>
<dbReference type="PANTHER" id="PTHR45626">
    <property type="entry name" value="TRANSCRIPTION TERMINATION FACTOR 2-RELATED"/>
    <property type="match status" value="1"/>
</dbReference>
<dbReference type="SMART" id="SM00490">
    <property type="entry name" value="HELICc"/>
    <property type="match status" value="1"/>
</dbReference>
<dbReference type="CDD" id="cd16509">
    <property type="entry name" value="RING-HC_HLTF"/>
    <property type="match status" value="1"/>
</dbReference>
<feature type="compositionally biased region" description="Basic and acidic residues" evidence="12">
    <location>
        <begin position="750"/>
        <end position="760"/>
    </location>
</feature>
<keyword evidence="9" id="KW-0067">ATP-binding</keyword>
<dbReference type="Pfam" id="PF08797">
    <property type="entry name" value="HIRAN"/>
    <property type="match status" value="1"/>
</dbReference>
<dbReference type="GO" id="GO:0008094">
    <property type="term" value="F:ATP-dependent activity, acting on DNA"/>
    <property type="evidence" value="ECO:0007669"/>
    <property type="project" value="TreeGrafter"/>
</dbReference>
<dbReference type="Gene3D" id="3.40.50.300">
    <property type="entry name" value="P-loop containing nucleotide triphosphate hydrolases"/>
    <property type="match status" value="1"/>
</dbReference>
<dbReference type="SMART" id="SM00487">
    <property type="entry name" value="DEXDc"/>
    <property type="match status" value="1"/>
</dbReference>
<keyword evidence="4" id="KW-0547">Nucleotide-binding</keyword>
<dbReference type="InterPro" id="IPR017907">
    <property type="entry name" value="Znf_RING_CS"/>
</dbReference>
<dbReference type="GO" id="GO:0004386">
    <property type="term" value="F:helicase activity"/>
    <property type="evidence" value="ECO:0007669"/>
    <property type="project" value="UniProtKB-KW"/>
</dbReference>
<evidence type="ECO:0000256" key="8">
    <source>
        <dbReference type="ARBA" id="ARBA00022833"/>
    </source>
</evidence>
<dbReference type="SUPFAM" id="SSF52540">
    <property type="entry name" value="P-loop containing nucleoside triphosphate hydrolases"/>
    <property type="match status" value="2"/>
</dbReference>
<dbReference type="Proteomes" id="UP001174936">
    <property type="component" value="Unassembled WGS sequence"/>
</dbReference>
<feature type="region of interest" description="Disordered" evidence="12">
    <location>
        <begin position="738"/>
        <end position="760"/>
    </location>
</feature>
<dbReference type="Gene3D" id="3.40.50.10810">
    <property type="entry name" value="Tandem AAA-ATPase domain"/>
    <property type="match status" value="1"/>
</dbReference>
<reference evidence="16" key="1">
    <citation type="submission" date="2023-06" db="EMBL/GenBank/DDBJ databases">
        <title>Genome-scale phylogeny and comparative genomics of the fungal order Sordariales.</title>
        <authorList>
            <consortium name="Lawrence Berkeley National Laboratory"/>
            <person name="Hensen N."/>
            <person name="Bonometti L."/>
            <person name="Westerberg I."/>
            <person name="Brannstrom I.O."/>
            <person name="Guillou S."/>
            <person name="Cros-Aarteil S."/>
            <person name="Calhoun S."/>
            <person name="Haridas S."/>
            <person name="Kuo A."/>
            <person name="Mondo S."/>
            <person name="Pangilinan J."/>
            <person name="Riley R."/>
            <person name="Labutti K."/>
            <person name="Andreopoulos B."/>
            <person name="Lipzen A."/>
            <person name="Chen C."/>
            <person name="Yanf M."/>
            <person name="Daum C."/>
            <person name="Ng V."/>
            <person name="Clum A."/>
            <person name="Steindorff A."/>
            <person name="Ohm R."/>
            <person name="Martin F."/>
            <person name="Silar P."/>
            <person name="Natvig D."/>
            <person name="Lalanne C."/>
            <person name="Gautier V."/>
            <person name="Ament-Velasquez S.L."/>
            <person name="Kruys A."/>
            <person name="Hutchinson M.I."/>
            <person name="Powell A.J."/>
            <person name="Barry K."/>
            <person name="Miller A.N."/>
            <person name="Grigoriev I.V."/>
            <person name="Debuchy R."/>
            <person name="Gladieux P."/>
            <person name="Thoren M.H."/>
            <person name="Johannesson H."/>
        </authorList>
    </citation>
    <scope>NUCLEOTIDE SEQUENCE</scope>
    <source>
        <strain evidence="16">SMH2532-1</strain>
    </source>
</reference>
<evidence type="ECO:0000256" key="7">
    <source>
        <dbReference type="ARBA" id="ARBA00022806"/>
    </source>
</evidence>
<dbReference type="InterPro" id="IPR001650">
    <property type="entry name" value="Helicase_C-like"/>
</dbReference>
<dbReference type="PROSITE" id="PS51194">
    <property type="entry name" value="HELICASE_CTER"/>
    <property type="match status" value="1"/>
</dbReference>
<dbReference type="GO" id="GO:0003676">
    <property type="term" value="F:nucleic acid binding"/>
    <property type="evidence" value="ECO:0007669"/>
    <property type="project" value="InterPro"/>
</dbReference>
<evidence type="ECO:0000259" key="14">
    <source>
        <dbReference type="PROSITE" id="PS51192"/>
    </source>
</evidence>
<dbReference type="InterPro" id="IPR049730">
    <property type="entry name" value="SNF2/RAD54-like_C"/>
</dbReference>
<evidence type="ECO:0000256" key="12">
    <source>
        <dbReference type="SAM" id="MobiDB-lite"/>
    </source>
</evidence>
<dbReference type="PANTHER" id="PTHR45626:SF11">
    <property type="entry name" value="FAMILY HELICASE, PUTATIVE (AFU_ORTHOLOGUE AFUA_5G06590)-RELATED"/>
    <property type="match status" value="1"/>
</dbReference>
<evidence type="ECO:0000256" key="5">
    <source>
        <dbReference type="ARBA" id="ARBA00022771"/>
    </source>
</evidence>
<feature type="region of interest" description="Disordered" evidence="12">
    <location>
        <begin position="1"/>
        <end position="111"/>
    </location>
</feature>
<evidence type="ECO:0000256" key="4">
    <source>
        <dbReference type="ARBA" id="ARBA00022741"/>
    </source>
</evidence>
<keyword evidence="7 16" id="KW-0347">Helicase</keyword>
<keyword evidence="5 11" id="KW-0863">Zinc-finger</keyword>
<dbReference type="GO" id="GO:0006281">
    <property type="term" value="P:DNA repair"/>
    <property type="evidence" value="ECO:0007669"/>
    <property type="project" value="TreeGrafter"/>
</dbReference>
<keyword evidence="8" id="KW-0862">Zinc</keyword>